<reference evidence="1 2" key="1">
    <citation type="journal article" date="2018" name="Front. Microbiol.">
        <title>Genome-Wide Analysis of Corynespora cassiicola Leaf Fall Disease Putative Effectors.</title>
        <authorList>
            <person name="Lopez D."/>
            <person name="Ribeiro S."/>
            <person name="Label P."/>
            <person name="Fumanal B."/>
            <person name="Venisse J.S."/>
            <person name="Kohler A."/>
            <person name="de Oliveira R.R."/>
            <person name="Labutti K."/>
            <person name="Lipzen A."/>
            <person name="Lail K."/>
            <person name="Bauer D."/>
            <person name="Ohm R.A."/>
            <person name="Barry K.W."/>
            <person name="Spatafora J."/>
            <person name="Grigoriev I.V."/>
            <person name="Martin F.M."/>
            <person name="Pujade-Renaud V."/>
        </authorList>
    </citation>
    <scope>NUCLEOTIDE SEQUENCE [LARGE SCALE GENOMIC DNA]</scope>
    <source>
        <strain evidence="1 2">Philippines</strain>
    </source>
</reference>
<evidence type="ECO:0000313" key="2">
    <source>
        <dbReference type="Proteomes" id="UP000240883"/>
    </source>
</evidence>
<dbReference type="Proteomes" id="UP000240883">
    <property type="component" value="Unassembled WGS sequence"/>
</dbReference>
<name>A0A2T2NNM6_CORCC</name>
<accession>A0A2T2NNM6</accession>
<dbReference type="EMBL" id="KZ678135">
    <property type="protein sequence ID" value="PSN67035.1"/>
    <property type="molecule type" value="Genomic_DNA"/>
</dbReference>
<dbReference type="AlphaFoldDB" id="A0A2T2NNM6"/>
<organism evidence="1 2">
    <name type="scientific">Corynespora cassiicola Philippines</name>
    <dbReference type="NCBI Taxonomy" id="1448308"/>
    <lineage>
        <taxon>Eukaryota</taxon>
        <taxon>Fungi</taxon>
        <taxon>Dikarya</taxon>
        <taxon>Ascomycota</taxon>
        <taxon>Pezizomycotina</taxon>
        <taxon>Dothideomycetes</taxon>
        <taxon>Pleosporomycetidae</taxon>
        <taxon>Pleosporales</taxon>
        <taxon>Corynesporascaceae</taxon>
        <taxon>Corynespora</taxon>
    </lineage>
</organism>
<sequence>MLPTTEEWQLACDAVLATRKKIRNIPWKSEQLAGVSSFFKRMKHIKALTDAVPARGSVIRSGMVHSRNIRPRLLCRPNQHEPPDTRQTHGPVMRLHEGIVLVVKWRRSTPQPWRVLTPTKSSWLSQESSSVHHRAHTRRKYKFSQRVGSILS</sequence>
<proteinExistence type="predicted"/>
<keyword evidence="2" id="KW-1185">Reference proteome</keyword>
<gene>
    <name evidence="1" type="ORF">BS50DRAFT_380609</name>
</gene>
<protein>
    <submittedName>
        <fullName evidence="1">Uncharacterized protein</fullName>
    </submittedName>
</protein>
<evidence type="ECO:0000313" key="1">
    <source>
        <dbReference type="EMBL" id="PSN67035.1"/>
    </source>
</evidence>